<evidence type="ECO:0000313" key="2">
    <source>
        <dbReference type="Proteomes" id="UP000003107"/>
    </source>
</evidence>
<reference evidence="1 2" key="1">
    <citation type="submission" date="2009-07" db="EMBL/GenBank/DDBJ databases">
        <authorList>
            <person name="Madupu R."/>
            <person name="Sebastian Y."/>
            <person name="Durkin A.S."/>
            <person name="Torralba M."/>
            <person name="Methe B."/>
            <person name="Sutton G.G."/>
            <person name="Strausberg R.L."/>
            <person name="Nelson K.E."/>
        </authorList>
    </citation>
    <scope>NUCLEOTIDE SEQUENCE [LARGE SCALE GENOMIC DNA]</scope>
    <source>
        <strain evidence="1 2">RM3277</strain>
    </source>
</reference>
<comment type="caution">
    <text evidence="1">The sequence shown here is derived from an EMBL/GenBank/DDBJ whole genome shotgun (WGS) entry which is preliminary data.</text>
</comment>
<dbReference type="EMBL" id="ACVQ01000027">
    <property type="protein sequence ID" value="EET79160.1"/>
    <property type="molecule type" value="Genomic_DNA"/>
</dbReference>
<keyword evidence="2" id="KW-1185">Reference proteome</keyword>
<organism evidence="1 2">
    <name type="scientific">Campylobacter showae RM3277</name>
    <dbReference type="NCBI Taxonomy" id="553219"/>
    <lineage>
        <taxon>Bacteria</taxon>
        <taxon>Pseudomonadati</taxon>
        <taxon>Campylobacterota</taxon>
        <taxon>Epsilonproteobacteria</taxon>
        <taxon>Campylobacterales</taxon>
        <taxon>Campylobacteraceae</taxon>
        <taxon>Campylobacter</taxon>
    </lineage>
</organism>
<gene>
    <name evidence="1" type="ORF">CAMSH0001_0770</name>
</gene>
<accession>C6RHE3</accession>
<protein>
    <submittedName>
        <fullName evidence="1">Uncharacterized protein</fullName>
    </submittedName>
</protein>
<dbReference type="Proteomes" id="UP000003107">
    <property type="component" value="Unassembled WGS sequence"/>
</dbReference>
<sequence>MAHLHKEKAVNRLKFKLKQLAPSLLFLFTLTRFKRAPGQIYMGHIKFGAVMARTNKFKLN</sequence>
<dbReference type="AlphaFoldDB" id="C6RHE3"/>
<name>C6RHE3_9BACT</name>
<evidence type="ECO:0000313" key="1">
    <source>
        <dbReference type="EMBL" id="EET79160.1"/>
    </source>
</evidence>
<proteinExistence type="predicted"/>